<accession>A0A821PQA9</accession>
<dbReference type="EMBL" id="CAJOBZ010000006">
    <property type="protein sequence ID" value="CAF4806779.1"/>
    <property type="molecule type" value="Genomic_DNA"/>
</dbReference>
<reference evidence="1" key="1">
    <citation type="submission" date="2021-02" db="EMBL/GenBank/DDBJ databases">
        <authorList>
            <person name="Steward A R."/>
        </authorList>
    </citation>
    <scope>NUCLEOTIDE SEQUENCE</scope>
</reference>
<gene>
    <name evidence="1" type="ORF">PMACD_LOCUS3789</name>
</gene>
<evidence type="ECO:0000313" key="1">
    <source>
        <dbReference type="EMBL" id="CAF4806779.1"/>
    </source>
</evidence>
<dbReference type="Proteomes" id="UP000663880">
    <property type="component" value="Unassembled WGS sequence"/>
</dbReference>
<organism evidence="1 2">
    <name type="scientific">Pieris macdunnoughi</name>
    <dbReference type="NCBI Taxonomy" id="345717"/>
    <lineage>
        <taxon>Eukaryota</taxon>
        <taxon>Metazoa</taxon>
        <taxon>Ecdysozoa</taxon>
        <taxon>Arthropoda</taxon>
        <taxon>Hexapoda</taxon>
        <taxon>Insecta</taxon>
        <taxon>Pterygota</taxon>
        <taxon>Neoptera</taxon>
        <taxon>Endopterygota</taxon>
        <taxon>Lepidoptera</taxon>
        <taxon>Glossata</taxon>
        <taxon>Ditrysia</taxon>
        <taxon>Papilionoidea</taxon>
        <taxon>Pieridae</taxon>
        <taxon>Pierinae</taxon>
        <taxon>Pieris</taxon>
    </lineage>
</organism>
<name>A0A821PQA9_9NEOP</name>
<dbReference type="OrthoDB" id="7465688at2759"/>
<keyword evidence="2" id="KW-1185">Reference proteome</keyword>
<protein>
    <submittedName>
        <fullName evidence="1">Uncharacterized protein</fullName>
    </submittedName>
</protein>
<dbReference type="AlphaFoldDB" id="A0A821PQA9"/>
<comment type="caution">
    <text evidence="1">The sequence shown here is derived from an EMBL/GenBank/DDBJ whole genome shotgun (WGS) entry which is preliminary data.</text>
</comment>
<evidence type="ECO:0000313" key="2">
    <source>
        <dbReference type="Proteomes" id="UP000663880"/>
    </source>
</evidence>
<sequence>MESESILKELNELLPTSILQEVACFCFYDDHPKDSRKIDIVVCTKRGEVMEFHQRELVSSLLLENTSDIIDIIILRNESCDLFYFVHTNSQIIVLSVKEEMSIHILISNVERYEFLDIDFSGLPCLKVIRKEDAVPFIYDCNFKLLGPVKVPKLEFETFPIMSQLARKLTEAKYNVKQNQATLDEYIKIKQTAAYCLYERNSPNTDESFFSLASTSISKVLSIRTQKPLVKGCNKKITVIVNIKNENNVPIENIHILFHGIDNKTITYTTKVYEESSTIWKEVTNTIKSNQECFVVAVLDMRELKYSVSSKIEFEAVLSFEKLGSSYVLPLENVSISVMETMEEGFELLMSNEDSKLKVLGLMATSEKMELIFRHVDMEDPGVNILEILCKNLNMEALDNMDNVLVHKKSPTHILHGLTLVLMEDNKMGSFKIDVYSRSTAQVLAFILYMYDRIPHRIMVTLPDHIVSAKTSDLARFNSNTEMSIDSKNYASSLLNISKQVLEYFDECMIKMNNSTEPEIKAQIGKQIHFLSVGLPEFLKFRNKVLEESSNGVQTIKMEKFSEDMSVESLDL</sequence>
<proteinExistence type="predicted"/>